<keyword evidence="4" id="KW-0378">Hydrolase</keyword>
<dbReference type="RefSeq" id="WP_237874629.1">
    <property type="nucleotide sequence ID" value="NZ_JAKLTR010000011.1"/>
</dbReference>
<dbReference type="PANTHER" id="PTHR43731">
    <property type="entry name" value="RHOMBOID PROTEASE"/>
    <property type="match status" value="1"/>
</dbReference>
<feature type="transmembrane region" description="Helical" evidence="7">
    <location>
        <begin position="220"/>
        <end position="237"/>
    </location>
</feature>
<evidence type="ECO:0000313" key="10">
    <source>
        <dbReference type="Proteomes" id="UP001165367"/>
    </source>
</evidence>
<dbReference type="EMBL" id="JAKLTR010000011">
    <property type="protein sequence ID" value="MCG2616091.1"/>
    <property type="molecule type" value="Genomic_DNA"/>
</dbReference>
<keyword evidence="5 7" id="KW-1133">Transmembrane helix</keyword>
<dbReference type="Proteomes" id="UP001165367">
    <property type="component" value="Unassembled WGS sequence"/>
</dbReference>
<comment type="subcellular location">
    <subcellularLocation>
        <location evidence="1">Membrane</location>
        <topology evidence="1">Multi-pass membrane protein</topology>
    </subcellularLocation>
</comment>
<feature type="domain" description="Peptidase S54 rhomboid" evidence="8">
    <location>
        <begin position="71"/>
        <end position="236"/>
    </location>
</feature>
<dbReference type="Pfam" id="PF01694">
    <property type="entry name" value="Rhomboid"/>
    <property type="match status" value="1"/>
</dbReference>
<reference evidence="9" key="1">
    <citation type="submission" date="2022-01" db="EMBL/GenBank/DDBJ databases">
        <authorList>
            <person name="Jo J.-H."/>
            <person name="Im W.-T."/>
        </authorList>
    </citation>
    <scope>NUCLEOTIDE SEQUENCE</scope>
    <source>
        <strain evidence="9">NA20</strain>
    </source>
</reference>
<protein>
    <submittedName>
        <fullName evidence="9">Rhomboid family intramembrane serine protease</fullName>
    </submittedName>
</protein>
<feature type="transmembrane region" description="Helical" evidence="7">
    <location>
        <begin position="150"/>
        <end position="176"/>
    </location>
</feature>
<comment type="caution">
    <text evidence="9">The sequence shown here is derived from an EMBL/GenBank/DDBJ whole genome shotgun (WGS) entry which is preliminary data.</text>
</comment>
<dbReference type="Gene3D" id="1.20.1540.10">
    <property type="entry name" value="Rhomboid-like"/>
    <property type="match status" value="1"/>
</dbReference>
<evidence type="ECO:0000259" key="8">
    <source>
        <dbReference type="Pfam" id="PF01694"/>
    </source>
</evidence>
<dbReference type="InterPro" id="IPR035952">
    <property type="entry name" value="Rhomboid-like_sf"/>
</dbReference>
<feature type="transmembrane region" description="Helical" evidence="7">
    <location>
        <begin position="196"/>
        <end position="214"/>
    </location>
</feature>
<feature type="transmembrane region" description="Helical" evidence="7">
    <location>
        <begin position="78"/>
        <end position="100"/>
    </location>
</feature>
<evidence type="ECO:0000256" key="2">
    <source>
        <dbReference type="ARBA" id="ARBA00009045"/>
    </source>
</evidence>
<sequence length="246" mass="27682">MNDYRYTRPEQFPPIVKNLIIINALVFVAQLLFDSQINLTHKLAMWPIIPEQLKAQLILSGIITDDQTFKPYQIATHFFTHSTSSFFHILFNMFTLWMFGRTLENIWGPKRFLFFYLCSGVGAAALHLTIQYFRAEPLLAALESNNEQAIISNIGALAPAVGASGAVMGLMAAFAYLFPNTEFYMMFIPVPIKAKWLVLGYAAIDLFGGVANIAGDNIAHFAHLGGAITGFIIVFIWNKNNRRTFY</sequence>
<keyword evidence="10" id="KW-1185">Reference proteome</keyword>
<dbReference type="SUPFAM" id="SSF144091">
    <property type="entry name" value="Rhomboid-like"/>
    <property type="match status" value="1"/>
</dbReference>
<organism evidence="9 10">
    <name type="scientific">Terrimonas ginsenosidimutans</name>
    <dbReference type="NCBI Taxonomy" id="2908004"/>
    <lineage>
        <taxon>Bacteria</taxon>
        <taxon>Pseudomonadati</taxon>
        <taxon>Bacteroidota</taxon>
        <taxon>Chitinophagia</taxon>
        <taxon>Chitinophagales</taxon>
        <taxon>Chitinophagaceae</taxon>
        <taxon>Terrimonas</taxon>
    </lineage>
</organism>
<evidence type="ECO:0000256" key="3">
    <source>
        <dbReference type="ARBA" id="ARBA00022692"/>
    </source>
</evidence>
<accession>A0ABS9KUV3</accession>
<keyword evidence="9" id="KW-0645">Protease</keyword>
<feature type="transmembrane region" description="Helical" evidence="7">
    <location>
        <begin position="12"/>
        <end position="33"/>
    </location>
</feature>
<keyword evidence="3 7" id="KW-0812">Transmembrane</keyword>
<keyword evidence="6 7" id="KW-0472">Membrane</keyword>
<dbReference type="GO" id="GO:0008233">
    <property type="term" value="F:peptidase activity"/>
    <property type="evidence" value="ECO:0007669"/>
    <property type="project" value="UniProtKB-KW"/>
</dbReference>
<feature type="transmembrane region" description="Helical" evidence="7">
    <location>
        <begin position="112"/>
        <end position="130"/>
    </location>
</feature>
<evidence type="ECO:0000256" key="7">
    <source>
        <dbReference type="SAM" id="Phobius"/>
    </source>
</evidence>
<dbReference type="GO" id="GO:0006508">
    <property type="term" value="P:proteolysis"/>
    <property type="evidence" value="ECO:0007669"/>
    <property type="project" value="UniProtKB-KW"/>
</dbReference>
<dbReference type="PANTHER" id="PTHR43731:SF14">
    <property type="entry name" value="PRESENILIN-ASSOCIATED RHOMBOID-LIKE PROTEIN, MITOCHONDRIAL"/>
    <property type="match status" value="1"/>
</dbReference>
<evidence type="ECO:0000256" key="1">
    <source>
        <dbReference type="ARBA" id="ARBA00004141"/>
    </source>
</evidence>
<evidence type="ECO:0000313" key="9">
    <source>
        <dbReference type="EMBL" id="MCG2616091.1"/>
    </source>
</evidence>
<proteinExistence type="inferred from homology"/>
<gene>
    <name evidence="9" type="ORF">LZZ85_17475</name>
</gene>
<evidence type="ECO:0000256" key="5">
    <source>
        <dbReference type="ARBA" id="ARBA00022989"/>
    </source>
</evidence>
<dbReference type="InterPro" id="IPR050925">
    <property type="entry name" value="Rhomboid_protease_S54"/>
</dbReference>
<evidence type="ECO:0000256" key="4">
    <source>
        <dbReference type="ARBA" id="ARBA00022801"/>
    </source>
</evidence>
<comment type="similarity">
    <text evidence="2">Belongs to the peptidase S54 family.</text>
</comment>
<name>A0ABS9KUV3_9BACT</name>
<evidence type="ECO:0000256" key="6">
    <source>
        <dbReference type="ARBA" id="ARBA00023136"/>
    </source>
</evidence>
<dbReference type="InterPro" id="IPR022764">
    <property type="entry name" value="Peptidase_S54_rhomboid_dom"/>
</dbReference>